<dbReference type="Proteomes" id="UP001314903">
    <property type="component" value="Unassembled WGS sequence"/>
</dbReference>
<keyword evidence="4 5" id="KW-0963">Cytoplasm</keyword>
<comment type="function">
    <text evidence="5">Modulates RecA activity.</text>
</comment>
<name>A0ABS4KMD8_9FIRM</name>
<protein>
    <recommendedName>
        <fullName evidence="3 5">Regulatory protein RecX</fullName>
    </recommendedName>
</protein>
<evidence type="ECO:0000256" key="1">
    <source>
        <dbReference type="ARBA" id="ARBA00004496"/>
    </source>
</evidence>
<comment type="caution">
    <text evidence="9">The sequence shown here is derived from an EMBL/GenBank/DDBJ whole genome shotgun (WGS) entry which is preliminary data.</text>
</comment>
<evidence type="ECO:0000313" key="9">
    <source>
        <dbReference type="EMBL" id="MBP2028933.1"/>
    </source>
</evidence>
<comment type="subcellular location">
    <subcellularLocation>
        <location evidence="1 5">Cytoplasm</location>
    </subcellularLocation>
</comment>
<dbReference type="PANTHER" id="PTHR33602">
    <property type="entry name" value="REGULATORY PROTEIN RECX FAMILY PROTEIN"/>
    <property type="match status" value="1"/>
</dbReference>
<dbReference type="InterPro" id="IPR036388">
    <property type="entry name" value="WH-like_DNA-bd_sf"/>
</dbReference>
<feature type="coiled-coil region" evidence="6">
    <location>
        <begin position="156"/>
        <end position="183"/>
    </location>
</feature>
<reference evidence="9 10" key="1">
    <citation type="submission" date="2021-03" db="EMBL/GenBank/DDBJ databases">
        <title>Genomic Encyclopedia of Type Strains, Phase IV (KMG-IV): sequencing the most valuable type-strain genomes for metagenomic binning, comparative biology and taxonomic classification.</title>
        <authorList>
            <person name="Goeker M."/>
        </authorList>
    </citation>
    <scope>NUCLEOTIDE SEQUENCE [LARGE SCALE GENOMIC DNA]</scope>
    <source>
        <strain evidence="9 10">DSM 27512</strain>
    </source>
</reference>
<comment type="similarity">
    <text evidence="2 5">Belongs to the RecX family.</text>
</comment>
<gene>
    <name evidence="5" type="primary">recX</name>
    <name evidence="9" type="ORF">J2Z35_002771</name>
</gene>
<evidence type="ECO:0000256" key="5">
    <source>
        <dbReference type="HAMAP-Rule" id="MF_01114"/>
    </source>
</evidence>
<evidence type="ECO:0000256" key="4">
    <source>
        <dbReference type="ARBA" id="ARBA00022490"/>
    </source>
</evidence>
<dbReference type="RefSeq" id="WP_209661987.1">
    <property type="nucleotide sequence ID" value="NZ_JAGGLI010000049.1"/>
</dbReference>
<dbReference type="InterPro" id="IPR003783">
    <property type="entry name" value="Regulatory_RecX"/>
</dbReference>
<evidence type="ECO:0000259" key="8">
    <source>
        <dbReference type="Pfam" id="PF21982"/>
    </source>
</evidence>
<feature type="domain" description="RecX third three-helical" evidence="7">
    <location>
        <begin position="156"/>
        <end position="203"/>
    </location>
</feature>
<evidence type="ECO:0000256" key="2">
    <source>
        <dbReference type="ARBA" id="ARBA00009695"/>
    </source>
</evidence>
<dbReference type="InterPro" id="IPR053926">
    <property type="entry name" value="RecX_HTH_1st"/>
</dbReference>
<dbReference type="Gene3D" id="1.10.10.10">
    <property type="entry name" value="Winged helix-like DNA-binding domain superfamily/Winged helix DNA-binding domain"/>
    <property type="match status" value="2"/>
</dbReference>
<feature type="domain" description="RecX first three-helical" evidence="8">
    <location>
        <begin position="63"/>
        <end position="102"/>
    </location>
</feature>
<sequence length="218" mass="25276">MENTYVVTGVKKIRGTVYSVFFNGDIKVRLSDETIVYYKVKEGRVFEEEEYEDMISKDHIKRAKTRGLDLLSRSSKSKSQIKSTLKREEFQEKAIEEAIRFLEDYQFVNDATLAGRIVESKAPAKKWSKNQTIAKIKEKGISKDDIENAIKNMDTETELENALDIAKKKLRTLKNKSKEEKIQKIRQSLAYRGFDYDIVSKVMDEIKREIENCEVAGL</sequence>
<organism evidence="9 10">
    <name type="scientific">Acetoanaerobium pronyense</name>
    <dbReference type="NCBI Taxonomy" id="1482736"/>
    <lineage>
        <taxon>Bacteria</taxon>
        <taxon>Bacillati</taxon>
        <taxon>Bacillota</taxon>
        <taxon>Clostridia</taxon>
        <taxon>Peptostreptococcales</taxon>
        <taxon>Filifactoraceae</taxon>
        <taxon>Acetoanaerobium</taxon>
    </lineage>
</organism>
<evidence type="ECO:0000313" key="10">
    <source>
        <dbReference type="Proteomes" id="UP001314903"/>
    </source>
</evidence>
<dbReference type="EMBL" id="JAGGLI010000049">
    <property type="protein sequence ID" value="MBP2028933.1"/>
    <property type="molecule type" value="Genomic_DNA"/>
</dbReference>
<evidence type="ECO:0000256" key="6">
    <source>
        <dbReference type="SAM" id="Coils"/>
    </source>
</evidence>
<dbReference type="Pfam" id="PF21982">
    <property type="entry name" value="RecX_HTH1"/>
    <property type="match status" value="1"/>
</dbReference>
<dbReference type="Pfam" id="PF21981">
    <property type="entry name" value="RecX_HTH3"/>
    <property type="match status" value="1"/>
</dbReference>
<accession>A0ABS4KMD8</accession>
<dbReference type="InterPro" id="IPR053925">
    <property type="entry name" value="RecX_HTH_3rd"/>
</dbReference>
<keyword evidence="10" id="KW-1185">Reference proteome</keyword>
<dbReference type="PANTHER" id="PTHR33602:SF1">
    <property type="entry name" value="REGULATORY PROTEIN RECX FAMILY PROTEIN"/>
    <property type="match status" value="1"/>
</dbReference>
<dbReference type="HAMAP" id="MF_01114">
    <property type="entry name" value="RecX"/>
    <property type="match status" value="1"/>
</dbReference>
<evidence type="ECO:0000259" key="7">
    <source>
        <dbReference type="Pfam" id="PF21981"/>
    </source>
</evidence>
<keyword evidence="6" id="KW-0175">Coiled coil</keyword>
<evidence type="ECO:0000256" key="3">
    <source>
        <dbReference type="ARBA" id="ARBA00018111"/>
    </source>
</evidence>
<proteinExistence type="inferred from homology"/>